<evidence type="ECO:0000313" key="4">
    <source>
        <dbReference type="Proteomes" id="UP000796880"/>
    </source>
</evidence>
<evidence type="ECO:0000256" key="1">
    <source>
        <dbReference type="SAM" id="Coils"/>
    </source>
</evidence>
<feature type="compositionally biased region" description="Polar residues" evidence="2">
    <location>
        <begin position="510"/>
        <end position="526"/>
    </location>
</feature>
<comment type="caution">
    <text evidence="3">The sequence shown here is derived from an EMBL/GenBank/DDBJ whole genome shotgun (WGS) entry which is preliminary data.</text>
</comment>
<keyword evidence="1" id="KW-0175">Coiled coil</keyword>
<evidence type="ECO:0000313" key="3">
    <source>
        <dbReference type="EMBL" id="KAF3452523.1"/>
    </source>
</evidence>
<dbReference type="PANTHER" id="PTHR35468">
    <property type="entry name" value="MYOSIN-LIKE PROTEIN"/>
    <property type="match status" value="1"/>
</dbReference>
<evidence type="ECO:0000256" key="2">
    <source>
        <dbReference type="SAM" id="MobiDB-lite"/>
    </source>
</evidence>
<feature type="compositionally biased region" description="Basic residues" evidence="2">
    <location>
        <begin position="30"/>
        <end position="41"/>
    </location>
</feature>
<gene>
    <name evidence="3" type="ORF">FNV43_RR02956</name>
</gene>
<feature type="region of interest" description="Disordered" evidence="2">
    <location>
        <begin position="460"/>
        <end position="542"/>
    </location>
</feature>
<feature type="coiled-coil region" evidence="1">
    <location>
        <begin position="357"/>
        <end position="426"/>
    </location>
</feature>
<dbReference type="EMBL" id="VOIH02000002">
    <property type="protein sequence ID" value="KAF3452523.1"/>
    <property type="molecule type" value="Genomic_DNA"/>
</dbReference>
<protein>
    <submittedName>
        <fullName evidence="3">Uncharacterized protein</fullName>
    </submittedName>
</protein>
<name>A0A8K0HI64_9ROSA</name>
<feature type="coiled-coil region" evidence="1">
    <location>
        <begin position="170"/>
        <end position="201"/>
    </location>
</feature>
<feature type="region of interest" description="Disordered" evidence="2">
    <location>
        <begin position="1"/>
        <end position="59"/>
    </location>
</feature>
<dbReference type="PANTHER" id="PTHR35468:SF1">
    <property type="entry name" value="MYOSIN-LIKE PROTEIN"/>
    <property type="match status" value="1"/>
</dbReference>
<organism evidence="3 4">
    <name type="scientific">Rhamnella rubrinervis</name>
    <dbReference type="NCBI Taxonomy" id="2594499"/>
    <lineage>
        <taxon>Eukaryota</taxon>
        <taxon>Viridiplantae</taxon>
        <taxon>Streptophyta</taxon>
        <taxon>Embryophyta</taxon>
        <taxon>Tracheophyta</taxon>
        <taxon>Spermatophyta</taxon>
        <taxon>Magnoliopsida</taxon>
        <taxon>eudicotyledons</taxon>
        <taxon>Gunneridae</taxon>
        <taxon>Pentapetalae</taxon>
        <taxon>rosids</taxon>
        <taxon>fabids</taxon>
        <taxon>Rosales</taxon>
        <taxon>Rhamnaceae</taxon>
        <taxon>rhamnoid group</taxon>
        <taxon>Rhamneae</taxon>
        <taxon>Rhamnella</taxon>
    </lineage>
</organism>
<accession>A0A8K0HI64</accession>
<reference evidence="3" key="1">
    <citation type="submission" date="2020-03" db="EMBL/GenBank/DDBJ databases">
        <title>A high-quality chromosome-level genome assembly of a woody plant with both climbing and erect habits, Rhamnella rubrinervis.</title>
        <authorList>
            <person name="Lu Z."/>
            <person name="Yang Y."/>
            <person name="Zhu X."/>
            <person name="Sun Y."/>
        </authorList>
    </citation>
    <scope>NUCLEOTIDE SEQUENCE</scope>
    <source>
        <strain evidence="3">BYM</strain>
        <tissue evidence="3">Leaf</tissue>
    </source>
</reference>
<proteinExistence type="predicted"/>
<feature type="compositionally biased region" description="Low complexity" evidence="2">
    <location>
        <begin position="1"/>
        <end position="12"/>
    </location>
</feature>
<keyword evidence="4" id="KW-1185">Reference proteome</keyword>
<dbReference type="AlphaFoldDB" id="A0A8K0HI64"/>
<dbReference type="Proteomes" id="UP000796880">
    <property type="component" value="Unassembled WGS sequence"/>
</dbReference>
<dbReference type="SUPFAM" id="SSF57997">
    <property type="entry name" value="Tropomyosin"/>
    <property type="match status" value="1"/>
</dbReference>
<dbReference type="OrthoDB" id="1921697at2759"/>
<feature type="compositionally biased region" description="Polar residues" evidence="2">
    <location>
        <begin position="477"/>
        <end position="500"/>
    </location>
</feature>
<sequence>MSTTTIGAIAAARRPKWQYPPPPPTPRILHFPRRHPRRKAPKNIPGKPTSASEARKDRKGKLETLFEQERSFTRASVPVVLLDYGGDESERRKRVEEGENGCGGLAVEEEKWRFQAEMMRAECNLLRMEKEIAVKKLQRTRVKMDKTLRSAVHALVSGRKKICEGNSNVKMVVEEEILHLAEKLEKIRKNLERKNLEARRYSNFDKQATLLRRRLEIFRGTSDNICVKEIQEMAEMSLSIKSKCRVNESLVSSENISNVEILRRKMEGLSNGMLLERMKEEYGSMLSTANTSAASSASTSQRIEFTDSCSSSTRQSYKENVSHEENMCSGRCKAVVRRIVEQVRAETEQWSQMQEMLGKVREEMDELQASRDFWEDRALDYDYQMQTLHSAVEEWKQKAASSESRANELEAKMSVLSVELERLREEAKKHGTGTAAQTPCWDAQNEMEKRVLVCRLKDKENHHHHHQHNTSNENNSKQKVTSSANTVIMSKNRASSTSIAAQKRSPFQDIGNSSVLSGRQQHSKAINPSLHCPLPHKAGQNF</sequence>